<dbReference type="PANTHER" id="PTHR12469:SF2">
    <property type="entry name" value="SUCCINATE DEHYDROGENASE ASSEMBLY FACTOR 2, MITOCHONDRIAL"/>
    <property type="match status" value="1"/>
</dbReference>
<dbReference type="PANTHER" id="PTHR12469">
    <property type="entry name" value="PROTEIN EMI5 HOMOLOG, MITOCHONDRIAL"/>
    <property type="match status" value="1"/>
</dbReference>
<dbReference type="GO" id="GO:0006121">
    <property type="term" value="P:mitochondrial electron transport, succinate to ubiquinone"/>
    <property type="evidence" value="ECO:0007669"/>
    <property type="project" value="UniProtKB-UniRule"/>
</dbReference>
<accession>A0A2T0FHB6</accession>
<dbReference type="GO" id="GO:0006099">
    <property type="term" value="P:tricarboxylic acid cycle"/>
    <property type="evidence" value="ECO:0007669"/>
    <property type="project" value="TreeGrafter"/>
</dbReference>
<reference evidence="5 6" key="1">
    <citation type="submission" date="2017-04" db="EMBL/GenBank/DDBJ databases">
        <title>Genome sequencing of [Candida] sorbophila.</title>
        <authorList>
            <person name="Ahn J.O."/>
        </authorList>
    </citation>
    <scope>NUCLEOTIDE SEQUENCE [LARGE SCALE GENOMIC DNA]</scope>
    <source>
        <strain evidence="5 6">DS02</strain>
    </source>
</reference>
<dbReference type="STRING" id="45607.A0A2T0FHB6"/>
<organism evidence="5 6">
    <name type="scientific">Wickerhamiella sorbophila</name>
    <dbReference type="NCBI Taxonomy" id="45607"/>
    <lineage>
        <taxon>Eukaryota</taxon>
        <taxon>Fungi</taxon>
        <taxon>Dikarya</taxon>
        <taxon>Ascomycota</taxon>
        <taxon>Saccharomycotina</taxon>
        <taxon>Dipodascomycetes</taxon>
        <taxon>Dipodascales</taxon>
        <taxon>Trichomonascaceae</taxon>
        <taxon>Wickerhamiella</taxon>
    </lineage>
</organism>
<keyword evidence="3 4" id="KW-0143">Chaperone</keyword>
<comment type="caution">
    <text evidence="5">The sequence shown here is derived from an EMBL/GenBank/DDBJ whole genome shotgun (WGS) entry which is preliminary data.</text>
</comment>
<keyword evidence="2 4" id="KW-0496">Mitochondrion</keyword>
<dbReference type="Proteomes" id="UP000238350">
    <property type="component" value="Unassembled WGS sequence"/>
</dbReference>
<dbReference type="InterPro" id="IPR028882">
    <property type="entry name" value="SDHAF2"/>
</dbReference>
<evidence type="ECO:0000256" key="1">
    <source>
        <dbReference type="ARBA" id="ARBA00004305"/>
    </source>
</evidence>
<comment type="subcellular location">
    <subcellularLocation>
        <location evidence="1 4">Mitochondrion matrix</location>
    </subcellularLocation>
</comment>
<evidence type="ECO:0000313" key="5">
    <source>
        <dbReference type="EMBL" id="PRT54392.1"/>
    </source>
</evidence>
<dbReference type="Gene3D" id="1.10.150.250">
    <property type="entry name" value="Flavinator of succinate dehydrogenase"/>
    <property type="match status" value="1"/>
</dbReference>
<dbReference type="HAMAP" id="MF_03057">
    <property type="entry name" value="SDHAF2"/>
    <property type="match status" value="1"/>
</dbReference>
<dbReference type="GeneID" id="36515760"/>
<evidence type="ECO:0000256" key="2">
    <source>
        <dbReference type="ARBA" id="ARBA00023128"/>
    </source>
</evidence>
<evidence type="ECO:0000256" key="4">
    <source>
        <dbReference type="HAMAP-Rule" id="MF_03057"/>
    </source>
</evidence>
<dbReference type="InterPro" id="IPR036714">
    <property type="entry name" value="SDH_sf"/>
</dbReference>
<dbReference type="GO" id="GO:0005759">
    <property type="term" value="C:mitochondrial matrix"/>
    <property type="evidence" value="ECO:0007669"/>
    <property type="project" value="UniProtKB-SubCell"/>
</dbReference>
<dbReference type="FunFam" id="1.10.150.250:FF:000002">
    <property type="entry name" value="Succinate dehydrogenase assembly factor 2, mitochondrial"/>
    <property type="match status" value="1"/>
</dbReference>
<dbReference type="RefSeq" id="XP_024664337.1">
    <property type="nucleotide sequence ID" value="XM_024808569.1"/>
</dbReference>
<dbReference type="SUPFAM" id="SSF109910">
    <property type="entry name" value="YgfY-like"/>
    <property type="match status" value="1"/>
</dbReference>
<keyword evidence="6" id="KW-1185">Reference proteome</keyword>
<comment type="subunit">
    <text evidence="4">Interacts with the flavoprotein subunit within the SDH catalytic dimer.</text>
</comment>
<dbReference type="OrthoDB" id="284292at2759"/>
<evidence type="ECO:0000313" key="6">
    <source>
        <dbReference type="Proteomes" id="UP000238350"/>
    </source>
</evidence>
<dbReference type="Pfam" id="PF03937">
    <property type="entry name" value="Sdh5"/>
    <property type="match status" value="1"/>
</dbReference>
<comment type="similarity">
    <text evidence="4">Belongs to the SDHAF2 family.</text>
</comment>
<evidence type="ECO:0000256" key="3">
    <source>
        <dbReference type="ARBA" id="ARBA00023186"/>
    </source>
</evidence>
<dbReference type="InterPro" id="IPR005631">
    <property type="entry name" value="SDH"/>
</dbReference>
<comment type="function">
    <text evidence="4">Plays an essential role in the assembly of succinate dehydrogenase (SDH), an enzyme complex (also referred to as respiratory complex II) that is a component of both the tricarboxylic acid (TCA) cycle and the mitochondrial electron transport chain, and which couples the oxidation of succinate to fumarate with the reduction of ubiquinone (coenzyme Q) to ubiquinol. Required for flavinylation (covalent attachment of FAD) of the flavoprotein subunit of the SDH catalytic dimer.</text>
</comment>
<proteinExistence type="inferred from homology"/>
<protein>
    <recommendedName>
        <fullName evidence="4">Succinate dehydrogenase assembly factor 2, mitochondrial</fullName>
        <shortName evidence="4">SDH assembly factor 2</shortName>
        <shortName evidence="4">SDHAF2</shortName>
    </recommendedName>
</protein>
<dbReference type="GO" id="GO:0034553">
    <property type="term" value="P:mitochondrial respiratory chain complex II assembly"/>
    <property type="evidence" value="ECO:0007669"/>
    <property type="project" value="TreeGrafter"/>
</dbReference>
<name>A0A2T0FHB6_9ASCO</name>
<sequence length="148" mass="17383">MYKYLALGARVARQPRLFSTAAIARNAEQDMADKIADVVRIQPLPRHNETTETKRARLLYQSRKRGILESDLLLSKFAKIYLPKLSHEQLEEYDDLLNEQDWDIYYWATNAEGTNPCPERWEKSPIMAMVRQIAKNEAREIMRMPDLE</sequence>
<gene>
    <name evidence="5" type="ORF">B9G98_02012</name>
</gene>
<dbReference type="AlphaFoldDB" id="A0A2T0FHB6"/>
<dbReference type="EMBL" id="NDIQ01000021">
    <property type="protein sequence ID" value="PRT54392.1"/>
    <property type="molecule type" value="Genomic_DNA"/>
</dbReference>